<dbReference type="AlphaFoldDB" id="A0A835Z803"/>
<evidence type="ECO:0000313" key="2">
    <source>
        <dbReference type="EMBL" id="KAG5187664.1"/>
    </source>
</evidence>
<dbReference type="Proteomes" id="UP000664859">
    <property type="component" value="Unassembled WGS sequence"/>
</dbReference>
<feature type="compositionally biased region" description="Polar residues" evidence="1">
    <location>
        <begin position="110"/>
        <end position="122"/>
    </location>
</feature>
<gene>
    <name evidence="2" type="ORF">JKP88DRAFT_253967</name>
</gene>
<accession>A0A835Z803</accession>
<feature type="region of interest" description="Disordered" evidence="1">
    <location>
        <begin position="74"/>
        <end position="137"/>
    </location>
</feature>
<evidence type="ECO:0000256" key="1">
    <source>
        <dbReference type="SAM" id="MobiDB-lite"/>
    </source>
</evidence>
<comment type="caution">
    <text evidence="2">The sequence shown here is derived from an EMBL/GenBank/DDBJ whole genome shotgun (WGS) entry which is preliminary data.</text>
</comment>
<evidence type="ECO:0000313" key="3">
    <source>
        <dbReference type="Proteomes" id="UP000664859"/>
    </source>
</evidence>
<organism evidence="2 3">
    <name type="scientific">Tribonema minus</name>
    <dbReference type="NCBI Taxonomy" id="303371"/>
    <lineage>
        <taxon>Eukaryota</taxon>
        <taxon>Sar</taxon>
        <taxon>Stramenopiles</taxon>
        <taxon>Ochrophyta</taxon>
        <taxon>PX clade</taxon>
        <taxon>Xanthophyceae</taxon>
        <taxon>Tribonematales</taxon>
        <taxon>Tribonemataceae</taxon>
        <taxon>Tribonema</taxon>
    </lineage>
</organism>
<reference evidence="2" key="1">
    <citation type="submission" date="2021-02" db="EMBL/GenBank/DDBJ databases">
        <title>First Annotated Genome of the Yellow-green Alga Tribonema minus.</title>
        <authorList>
            <person name="Mahan K.M."/>
        </authorList>
    </citation>
    <scope>NUCLEOTIDE SEQUENCE</scope>
    <source>
        <strain evidence="2">UTEX B ZZ1240</strain>
    </source>
</reference>
<keyword evidence="3" id="KW-1185">Reference proteome</keyword>
<sequence>MAERRAGEALTGSLEQLRWRGGGFPGISNTEKLLLLNSLSAKVVKAERLKHREQICVQKQTTMAKGRAMQAAQVKAHKGSVLRPRTAPACRSGSSSTSQPRQHDERCHISGTSGLSLSPISTDRQHASAGASGDSMWFERQRAAPQSVASSRRSQMYEEANMPAKAREVQMLQQAMLGQIPQFDAGGGGGWLSGPSQMRHNTNFNMYFKYIQCARQRGTDR</sequence>
<name>A0A835Z803_9STRA</name>
<proteinExistence type="predicted"/>
<protein>
    <submittedName>
        <fullName evidence="2">Uncharacterized protein</fullName>
    </submittedName>
</protein>
<dbReference type="EMBL" id="JAFCMP010000086">
    <property type="protein sequence ID" value="KAG5187664.1"/>
    <property type="molecule type" value="Genomic_DNA"/>
</dbReference>